<feature type="domain" description="HAT C-terminal dimerisation" evidence="2">
    <location>
        <begin position="443"/>
        <end position="516"/>
    </location>
</feature>
<evidence type="ECO:0000313" key="4">
    <source>
        <dbReference type="Proteomes" id="UP001159042"/>
    </source>
</evidence>
<feature type="non-terminal residue" evidence="3">
    <location>
        <position position="1"/>
    </location>
</feature>
<dbReference type="PANTHER" id="PTHR37162">
    <property type="entry name" value="HAT FAMILY DIMERISATION DOMAINCONTAINING PROTEIN-RELATED"/>
    <property type="match status" value="1"/>
</dbReference>
<proteinExistence type="predicted"/>
<dbReference type="EMBL" id="JANEYG010000074">
    <property type="protein sequence ID" value="KAJ8914340.1"/>
    <property type="molecule type" value="Genomic_DNA"/>
</dbReference>
<feature type="region of interest" description="Disordered" evidence="1">
    <location>
        <begin position="1"/>
        <end position="70"/>
    </location>
</feature>
<dbReference type="InterPro" id="IPR008906">
    <property type="entry name" value="HATC_C_dom"/>
</dbReference>
<reference evidence="3 4" key="1">
    <citation type="journal article" date="2023" name="Insect Mol. Biol.">
        <title>Genome sequencing provides insights into the evolution of gene families encoding plant cell wall-degrading enzymes in longhorned beetles.</title>
        <authorList>
            <person name="Shin N.R."/>
            <person name="Okamura Y."/>
            <person name="Kirsch R."/>
            <person name="Pauchet Y."/>
        </authorList>
    </citation>
    <scope>NUCLEOTIDE SEQUENCE [LARGE SCALE GENOMIC DNA]</scope>
    <source>
        <strain evidence="3">EAD_L_NR</strain>
    </source>
</reference>
<name>A0AAV8VJK5_9CUCU</name>
<keyword evidence="4" id="KW-1185">Reference proteome</keyword>
<dbReference type="SUPFAM" id="SSF53098">
    <property type="entry name" value="Ribonuclease H-like"/>
    <property type="match status" value="1"/>
</dbReference>
<protein>
    <recommendedName>
        <fullName evidence="2">HAT C-terminal dimerisation domain-containing protein</fullName>
    </recommendedName>
</protein>
<dbReference type="GO" id="GO:0046983">
    <property type="term" value="F:protein dimerization activity"/>
    <property type="evidence" value="ECO:0007669"/>
    <property type="project" value="InterPro"/>
</dbReference>
<evidence type="ECO:0000259" key="2">
    <source>
        <dbReference type="Pfam" id="PF05699"/>
    </source>
</evidence>
<evidence type="ECO:0000256" key="1">
    <source>
        <dbReference type="SAM" id="MobiDB-lite"/>
    </source>
</evidence>
<dbReference type="InterPro" id="IPR012337">
    <property type="entry name" value="RNaseH-like_sf"/>
</dbReference>
<organism evidence="3 4">
    <name type="scientific">Exocentrus adspersus</name>
    <dbReference type="NCBI Taxonomy" id="1586481"/>
    <lineage>
        <taxon>Eukaryota</taxon>
        <taxon>Metazoa</taxon>
        <taxon>Ecdysozoa</taxon>
        <taxon>Arthropoda</taxon>
        <taxon>Hexapoda</taxon>
        <taxon>Insecta</taxon>
        <taxon>Pterygota</taxon>
        <taxon>Neoptera</taxon>
        <taxon>Endopterygota</taxon>
        <taxon>Coleoptera</taxon>
        <taxon>Polyphaga</taxon>
        <taxon>Cucujiformia</taxon>
        <taxon>Chrysomeloidea</taxon>
        <taxon>Cerambycidae</taxon>
        <taxon>Lamiinae</taxon>
        <taxon>Acanthocinini</taxon>
        <taxon>Exocentrus</taxon>
    </lineage>
</organism>
<dbReference type="AlphaFoldDB" id="A0AAV8VJK5"/>
<accession>A0AAV8VJK5</accession>
<evidence type="ECO:0000313" key="3">
    <source>
        <dbReference type="EMBL" id="KAJ8914340.1"/>
    </source>
</evidence>
<feature type="compositionally biased region" description="Low complexity" evidence="1">
    <location>
        <begin position="50"/>
        <end position="59"/>
    </location>
</feature>
<feature type="compositionally biased region" description="Basic and acidic residues" evidence="1">
    <location>
        <begin position="1"/>
        <end position="26"/>
    </location>
</feature>
<gene>
    <name evidence="3" type="ORF">NQ315_011328</name>
</gene>
<dbReference type="PANTHER" id="PTHR37162:SF1">
    <property type="entry name" value="BED-TYPE DOMAIN-CONTAINING PROTEIN"/>
    <property type="match status" value="1"/>
</dbReference>
<comment type="caution">
    <text evidence="3">The sequence shown here is derived from an EMBL/GenBank/DDBJ whole genome shotgun (WGS) entry which is preliminary data.</text>
</comment>
<dbReference type="Pfam" id="PF05699">
    <property type="entry name" value="Dimer_Tnp_hAT"/>
    <property type="match status" value="1"/>
</dbReference>
<sequence>FLRDADAKLDKYRNYGQKEETAKHAECGSSNKNVIHDETNETETSETNENESSFANSSTKEPKPKMKKRYKQKFRQQWKETFKWLTVTENNQSFCTVCHITVRGGIPHFKRHENTSLHIQNYEKAKNAPKITRYIKEPDDKLEKSIKRAELKLVAFINEHNLAFLLMDHLILLLVSIFPDSNIAKGLKCNRTKATKVTKDCLAQEQLNLVTTVLRNQFFSLIIDETTNAPPVSDKMAAVDRVLENWDALTLYFRMEATEEDLNSARNILRCLEHPTYKMYFTFLSYILELVNKLNLEFQAEKPKIFNMLTRVSDFYRSLLRSYLKKVYIDNTNLNDVECKNPEYFLPLESIYLGAKTEILMSKDNLDKTELHNFRLRCLEFYTELASQIKKRFDFTDPIRHCQVKLEVSLYAEKYFPQLVDDIEKLNSEWRLLADLNELKTMDKSDIEAFWSNIFSLKNQLNELMFPHLKKLMQGLLSLPHSSAAAERRFSQVTLLKTKLKNRLEIETLDTILHTKELINNQCCHNWEPSSSLLQMKVTY</sequence>
<feature type="compositionally biased region" description="Acidic residues" evidence="1">
    <location>
        <begin position="40"/>
        <end position="49"/>
    </location>
</feature>
<dbReference type="Proteomes" id="UP001159042">
    <property type="component" value="Unassembled WGS sequence"/>
</dbReference>